<reference evidence="2" key="1">
    <citation type="submission" date="2023-06" db="EMBL/GenBank/DDBJ databases">
        <title>Identification and characterization of horizontal gene transfer across gut microbiota members of farm animals based on homology search.</title>
        <authorList>
            <person name="Schwarzerova J."/>
            <person name="Nykrynova M."/>
            <person name="Jureckova K."/>
            <person name="Cejkova D."/>
            <person name="Rychlik I."/>
        </authorList>
    </citation>
    <scope>NUCLEOTIDE SEQUENCE</scope>
    <source>
        <strain evidence="2">105_WCHN</strain>
    </source>
</reference>
<proteinExistence type="predicted"/>
<evidence type="ECO:0000313" key="3">
    <source>
        <dbReference type="Proteomes" id="UP001529423"/>
    </source>
</evidence>
<dbReference type="InterPro" id="IPR010982">
    <property type="entry name" value="Lambda_DNA-bd_dom_sf"/>
</dbReference>
<dbReference type="Proteomes" id="UP001529423">
    <property type="component" value="Unassembled WGS sequence"/>
</dbReference>
<feature type="domain" description="HTH lacI-type" evidence="1">
    <location>
        <begin position="12"/>
        <end position="89"/>
    </location>
</feature>
<keyword evidence="3" id="KW-1185">Reference proteome</keyword>
<dbReference type="SMART" id="SM00354">
    <property type="entry name" value="HTH_LACI"/>
    <property type="match status" value="1"/>
</dbReference>
<dbReference type="RefSeq" id="WP_289561261.1">
    <property type="nucleotide sequence ID" value="NZ_JAUDEO010000066.1"/>
</dbReference>
<protein>
    <submittedName>
        <fullName evidence="2">XRE family transcriptional regulator</fullName>
    </submittedName>
</protein>
<accession>A0ABT7VPD7</accession>
<evidence type="ECO:0000259" key="1">
    <source>
        <dbReference type="SMART" id="SM00354"/>
    </source>
</evidence>
<gene>
    <name evidence="2" type="ORF">QUW46_08540</name>
</gene>
<dbReference type="Pfam" id="PF13443">
    <property type="entry name" value="HTH_26"/>
    <property type="match status" value="1"/>
</dbReference>
<reference evidence="2" key="2">
    <citation type="submission" date="2023-06" db="EMBL/GenBank/DDBJ databases">
        <authorList>
            <person name="Zeman M."/>
            <person name="Kubasova T."/>
            <person name="Jahodarova E."/>
            <person name="Nykrynova M."/>
            <person name="Rychlik I."/>
        </authorList>
    </citation>
    <scope>NUCLEOTIDE SEQUENCE</scope>
    <source>
        <strain evidence="2">105_WCHN</strain>
    </source>
</reference>
<organism evidence="2 3">
    <name type="scientific">Limosilactobacillus panis</name>
    <dbReference type="NCBI Taxonomy" id="47493"/>
    <lineage>
        <taxon>Bacteria</taxon>
        <taxon>Bacillati</taxon>
        <taxon>Bacillota</taxon>
        <taxon>Bacilli</taxon>
        <taxon>Lactobacillales</taxon>
        <taxon>Lactobacillaceae</taxon>
        <taxon>Limosilactobacillus</taxon>
    </lineage>
</organism>
<dbReference type="InterPro" id="IPR001387">
    <property type="entry name" value="Cro/C1-type_HTH"/>
</dbReference>
<evidence type="ECO:0000313" key="2">
    <source>
        <dbReference type="EMBL" id="MDM8334610.1"/>
    </source>
</evidence>
<dbReference type="InterPro" id="IPR000843">
    <property type="entry name" value="HTH_LacI"/>
</dbReference>
<name>A0ABT7VPD7_9LACO</name>
<dbReference type="SUPFAM" id="SSF47413">
    <property type="entry name" value="lambda repressor-like DNA-binding domains"/>
    <property type="match status" value="1"/>
</dbReference>
<comment type="caution">
    <text evidence="2">The sequence shown here is derived from an EMBL/GenBank/DDBJ whole genome shotgun (WGS) entry which is preliminary data.</text>
</comment>
<dbReference type="EMBL" id="JAUDEO010000066">
    <property type="protein sequence ID" value="MDM8334610.1"/>
    <property type="molecule type" value="Genomic_DNA"/>
</dbReference>
<dbReference type="Gene3D" id="1.10.260.40">
    <property type="entry name" value="lambda repressor-like DNA-binding domains"/>
    <property type="match status" value="1"/>
</dbReference>
<sequence>MMTIGEVQASYDTNLADIASKSGISKATLSRAFNRPVSTWTIQILNGVAAAINESPEKLLRLLQDDRYLLAINDQAQTIQGVRIPDLTTYRNVKFVVKSNVMEGWQPHYSDVKGLTEFTEAAHPELEQKFKDIFGD</sequence>